<reference evidence="3 4" key="1">
    <citation type="journal article" date="2021" name="Elife">
        <title>Chloroplast acquisition without the gene transfer in kleptoplastic sea slugs, Plakobranchus ocellatus.</title>
        <authorList>
            <person name="Maeda T."/>
            <person name="Takahashi S."/>
            <person name="Yoshida T."/>
            <person name="Shimamura S."/>
            <person name="Takaki Y."/>
            <person name="Nagai Y."/>
            <person name="Toyoda A."/>
            <person name="Suzuki Y."/>
            <person name="Arimoto A."/>
            <person name="Ishii H."/>
            <person name="Satoh N."/>
            <person name="Nishiyama T."/>
            <person name="Hasebe M."/>
            <person name="Maruyama T."/>
            <person name="Minagawa J."/>
            <person name="Obokata J."/>
            <person name="Shigenobu S."/>
        </authorList>
    </citation>
    <scope>NUCLEOTIDE SEQUENCE [LARGE SCALE GENOMIC DNA]</scope>
</reference>
<dbReference type="EMBL" id="BLXT01003748">
    <property type="protein sequence ID" value="GFO05381.1"/>
    <property type="molecule type" value="Genomic_DNA"/>
</dbReference>
<proteinExistence type="predicted"/>
<protein>
    <submittedName>
        <fullName evidence="3">Uncharacterized protein</fullName>
    </submittedName>
</protein>
<evidence type="ECO:0000313" key="4">
    <source>
        <dbReference type="Proteomes" id="UP000735302"/>
    </source>
</evidence>
<dbReference type="AlphaFoldDB" id="A0AAV4A2C7"/>
<organism evidence="3 4">
    <name type="scientific">Plakobranchus ocellatus</name>
    <dbReference type="NCBI Taxonomy" id="259542"/>
    <lineage>
        <taxon>Eukaryota</taxon>
        <taxon>Metazoa</taxon>
        <taxon>Spiralia</taxon>
        <taxon>Lophotrochozoa</taxon>
        <taxon>Mollusca</taxon>
        <taxon>Gastropoda</taxon>
        <taxon>Heterobranchia</taxon>
        <taxon>Euthyneura</taxon>
        <taxon>Panpulmonata</taxon>
        <taxon>Sacoglossa</taxon>
        <taxon>Placobranchoidea</taxon>
        <taxon>Plakobranchidae</taxon>
        <taxon>Plakobranchus</taxon>
    </lineage>
</organism>
<keyword evidence="1" id="KW-0175">Coiled coil</keyword>
<evidence type="ECO:0000313" key="3">
    <source>
        <dbReference type="EMBL" id="GFO05381.1"/>
    </source>
</evidence>
<evidence type="ECO:0000256" key="2">
    <source>
        <dbReference type="SAM" id="MobiDB-lite"/>
    </source>
</evidence>
<name>A0AAV4A2C7_9GAST</name>
<feature type="coiled-coil region" evidence="1">
    <location>
        <begin position="22"/>
        <end position="49"/>
    </location>
</feature>
<dbReference type="Proteomes" id="UP000735302">
    <property type="component" value="Unassembled WGS sequence"/>
</dbReference>
<feature type="compositionally biased region" description="Low complexity" evidence="2">
    <location>
        <begin position="113"/>
        <end position="126"/>
    </location>
</feature>
<keyword evidence="4" id="KW-1185">Reference proteome</keyword>
<sequence>MQPQRGMSLALRKMTAAEVKLSPSEKAKMEEAKAKLAMLEKEEQDIKVGVYDSSYNATFESILTPVVISSSNHIDSGNVITTTSNRIYPGIITKPEAIVSRSSSNKDPRGVRTSIVSSTSASISEP</sequence>
<comment type="caution">
    <text evidence="3">The sequence shown here is derived from an EMBL/GenBank/DDBJ whole genome shotgun (WGS) entry which is preliminary data.</text>
</comment>
<accession>A0AAV4A2C7</accession>
<evidence type="ECO:0000256" key="1">
    <source>
        <dbReference type="SAM" id="Coils"/>
    </source>
</evidence>
<feature type="region of interest" description="Disordered" evidence="2">
    <location>
        <begin position="99"/>
        <end position="126"/>
    </location>
</feature>
<gene>
    <name evidence="3" type="ORF">PoB_003188600</name>
</gene>